<keyword evidence="2 4" id="KW-0285">Flavoprotein</keyword>
<evidence type="ECO:0000313" key="8">
    <source>
        <dbReference type="Proteomes" id="UP001530377"/>
    </source>
</evidence>
<dbReference type="InterPro" id="IPR005101">
    <property type="entry name" value="Cryptochr/Photolyase_FAD-bd"/>
</dbReference>
<feature type="domain" description="Cryptochrome/DNA photolyase FAD-binding" evidence="6">
    <location>
        <begin position="435"/>
        <end position="553"/>
    </location>
</feature>
<evidence type="ECO:0000259" key="6">
    <source>
        <dbReference type="Pfam" id="PF03441"/>
    </source>
</evidence>
<evidence type="ECO:0000313" key="7">
    <source>
        <dbReference type="EMBL" id="KAL3807315.1"/>
    </source>
</evidence>
<dbReference type="PANTHER" id="PTHR11455">
    <property type="entry name" value="CRYPTOCHROME"/>
    <property type="match status" value="1"/>
</dbReference>
<sequence length="632" mass="70777">MIAISLLLAISSRSNPLLPAHRAFYARGRSRVAYDGACEVLLRGNVNRDDDESRLGGGDDGGQDDHRVDSARRLPPRRHRRRLHRRAEEDVGVIRGDEHHSCKEARTALLLLSRNSLRLRDNPALTRAAELGSDGLAICLEEDDSDHPPPRSSSRRRNQRNYETTITPSDAFGYAAAISLNDDLGMMDQNTWLICAPPQHQREGDGGGGGGGGGGLNDDDRTISLRSYRLEFYRSASRSRVRFTRRIADADDGELMTTVVEVMDDGLLVPFDRVPKVLDRSRRGGRTLRWSTFLGNALAANEKKRSGIPSLPPPHPGMRGLGSNFTSEIAHIEFCFPPYRKTMQCYVPPASSKDVPEAPPPERRADPNQLRHHPHPRRLSRRDVKISPYLRWGVISSRYECETSCLGMLGTIRRGEPVLVHIDNALRVIVDDMHRSDGYDDEEASFRLWCVGNTGSELVDASMRQLWAEGWMPRRMLLLAAACLVEGLGIDWRRGRDWFRHTLVDCDPAINEMMLQNAGLCGVDPFYGGINWEVPPCEANDETYVKRWMSEELHWPSYLRPYSKSSPPLLKLVHDAELNRKALREGGVYKAARFVSKSGVRVAWPGFSNAGSRVCEGKVMGVGLVPIHELTV</sequence>
<reference evidence="7 8" key="1">
    <citation type="submission" date="2024-10" db="EMBL/GenBank/DDBJ databases">
        <title>Updated reference genomes for cyclostephanoid diatoms.</title>
        <authorList>
            <person name="Roberts W.R."/>
            <person name="Alverson A.J."/>
        </authorList>
    </citation>
    <scope>NUCLEOTIDE SEQUENCE [LARGE SCALE GENOMIC DNA]</scope>
    <source>
        <strain evidence="7 8">AJA228-03</strain>
    </source>
</reference>
<feature type="compositionally biased region" description="Gly residues" evidence="5">
    <location>
        <begin position="206"/>
        <end position="216"/>
    </location>
</feature>
<dbReference type="InterPro" id="IPR036134">
    <property type="entry name" value="Crypto/Photolyase_FAD-like_sf"/>
</dbReference>
<evidence type="ECO:0000256" key="5">
    <source>
        <dbReference type="SAM" id="MobiDB-lite"/>
    </source>
</evidence>
<feature type="compositionally biased region" description="Basic and acidic residues" evidence="5">
    <location>
        <begin position="354"/>
        <end position="366"/>
    </location>
</feature>
<proteinExistence type="inferred from homology"/>
<evidence type="ECO:0000256" key="2">
    <source>
        <dbReference type="ARBA" id="ARBA00022630"/>
    </source>
</evidence>
<comment type="cofactor">
    <cofactor evidence="4">
        <name>FAD</name>
        <dbReference type="ChEBI" id="CHEBI:57692"/>
    </cofactor>
    <text evidence="4">Binds 1 FAD per subunit.</text>
</comment>
<feature type="binding site" evidence="4">
    <location>
        <begin position="505"/>
        <end position="507"/>
    </location>
    <ligand>
        <name>FAD</name>
        <dbReference type="ChEBI" id="CHEBI:57692"/>
    </ligand>
</feature>
<feature type="region of interest" description="Disordered" evidence="5">
    <location>
        <begin position="140"/>
        <end position="164"/>
    </location>
</feature>
<dbReference type="InterPro" id="IPR002081">
    <property type="entry name" value="Cryptochrome/DNA_photolyase_1"/>
</dbReference>
<evidence type="ECO:0000256" key="1">
    <source>
        <dbReference type="ARBA" id="ARBA00005862"/>
    </source>
</evidence>
<comment type="similarity">
    <text evidence="1">Belongs to the DNA photolyase class-1 family.</text>
</comment>
<name>A0ABD3RIM1_9STRA</name>
<gene>
    <name evidence="7" type="ORF">ACHAXA_008540</name>
</gene>
<feature type="region of interest" description="Disordered" evidence="5">
    <location>
        <begin position="349"/>
        <end position="378"/>
    </location>
</feature>
<accession>A0ABD3RIM1</accession>
<dbReference type="PANTHER" id="PTHR11455:SF9">
    <property type="entry name" value="CRYPTOCHROME CIRCADIAN CLOCK 5 ISOFORM X1"/>
    <property type="match status" value="1"/>
</dbReference>
<comment type="caution">
    <text evidence="7">The sequence shown here is derived from an EMBL/GenBank/DDBJ whole genome shotgun (WGS) entry which is preliminary data.</text>
</comment>
<evidence type="ECO:0000256" key="3">
    <source>
        <dbReference type="ARBA" id="ARBA00022827"/>
    </source>
</evidence>
<feature type="region of interest" description="Disordered" evidence="5">
    <location>
        <begin position="49"/>
        <end position="85"/>
    </location>
</feature>
<dbReference type="EMBL" id="JALLPB020000643">
    <property type="protein sequence ID" value="KAL3807315.1"/>
    <property type="molecule type" value="Genomic_DNA"/>
</dbReference>
<evidence type="ECO:0000256" key="4">
    <source>
        <dbReference type="PIRSR" id="PIRSR602081-1"/>
    </source>
</evidence>
<dbReference type="Pfam" id="PF03441">
    <property type="entry name" value="FAD_binding_7"/>
    <property type="match status" value="1"/>
</dbReference>
<feature type="region of interest" description="Disordered" evidence="5">
    <location>
        <begin position="198"/>
        <end position="220"/>
    </location>
</feature>
<organism evidence="7 8">
    <name type="scientific">Cyclostephanos tholiformis</name>
    <dbReference type="NCBI Taxonomy" id="382380"/>
    <lineage>
        <taxon>Eukaryota</taxon>
        <taxon>Sar</taxon>
        <taxon>Stramenopiles</taxon>
        <taxon>Ochrophyta</taxon>
        <taxon>Bacillariophyta</taxon>
        <taxon>Coscinodiscophyceae</taxon>
        <taxon>Thalassiosirophycidae</taxon>
        <taxon>Stephanodiscales</taxon>
        <taxon>Stephanodiscaceae</taxon>
        <taxon>Cyclostephanos</taxon>
    </lineage>
</organism>
<keyword evidence="3 4" id="KW-0274">FAD</keyword>
<feature type="compositionally biased region" description="Basic and acidic residues" evidence="5">
    <location>
        <begin position="63"/>
        <end position="72"/>
    </location>
</feature>
<dbReference type="SUPFAM" id="SSF48173">
    <property type="entry name" value="Cryptochrome/photolyase FAD-binding domain"/>
    <property type="match status" value="1"/>
</dbReference>
<dbReference type="Proteomes" id="UP001530377">
    <property type="component" value="Unassembled WGS sequence"/>
</dbReference>
<keyword evidence="8" id="KW-1185">Reference proteome</keyword>
<protein>
    <recommendedName>
        <fullName evidence="6">Cryptochrome/DNA photolyase FAD-binding domain-containing protein</fullName>
    </recommendedName>
</protein>
<dbReference type="Gene3D" id="1.10.579.10">
    <property type="entry name" value="DNA Cyclobutane Dipyrimidine Photolyase, subunit A, domain 3"/>
    <property type="match status" value="1"/>
</dbReference>
<dbReference type="AlphaFoldDB" id="A0ABD3RIM1"/>
<feature type="compositionally biased region" description="Basic residues" evidence="5">
    <location>
        <begin position="74"/>
        <end position="85"/>
    </location>
</feature>